<evidence type="ECO:0000313" key="1">
    <source>
        <dbReference type="EMBL" id="GMI38262.1"/>
    </source>
</evidence>
<dbReference type="Proteomes" id="UP001165065">
    <property type="component" value="Unassembled WGS sequence"/>
</dbReference>
<name>A0A9W7G7C0_9STRA</name>
<gene>
    <name evidence="1" type="ORF">TrCOL_g811</name>
</gene>
<evidence type="ECO:0000313" key="2">
    <source>
        <dbReference type="Proteomes" id="UP001165065"/>
    </source>
</evidence>
<protein>
    <submittedName>
        <fullName evidence="1">Uncharacterized protein</fullName>
    </submittedName>
</protein>
<reference evidence="2" key="1">
    <citation type="journal article" date="2023" name="Commun. Biol.">
        <title>Genome analysis of Parmales, the sister group of diatoms, reveals the evolutionary specialization of diatoms from phago-mixotrophs to photoautotrophs.</title>
        <authorList>
            <person name="Ban H."/>
            <person name="Sato S."/>
            <person name="Yoshikawa S."/>
            <person name="Yamada K."/>
            <person name="Nakamura Y."/>
            <person name="Ichinomiya M."/>
            <person name="Sato N."/>
            <person name="Blanc-Mathieu R."/>
            <person name="Endo H."/>
            <person name="Kuwata A."/>
            <person name="Ogata H."/>
        </authorList>
    </citation>
    <scope>NUCLEOTIDE SEQUENCE [LARGE SCALE GENOMIC DNA]</scope>
</reference>
<dbReference type="AlphaFoldDB" id="A0A9W7G7C0"/>
<accession>A0A9W7G7C0</accession>
<keyword evidence="2" id="KW-1185">Reference proteome</keyword>
<dbReference type="EMBL" id="BRYA01001055">
    <property type="protein sequence ID" value="GMI38262.1"/>
    <property type="molecule type" value="Genomic_DNA"/>
</dbReference>
<dbReference type="OrthoDB" id="10344942at2759"/>
<organism evidence="1 2">
    <name type="scientific">Triparma columacea</name>
    <dbReference type="NCBI Taxonomy" id="722753"/>
    <lineage>
        <taxon>Eukaryota</taxon>
        <taxon>Sar</taxon>
        <taxon>Stramenopiles</taxon>
        <taxon>Ochrophyta</taxon>
        <taxon>Bolidophyceae</taxon>
        <taxon>Parmales</taxon>
        <taxon>Triparmaceae</taxon>
        <taxon>Triparma</taxon>
    </lineage>
</organism>
<sequence length="239" mass="26367">MISPNKTQSVTKVSPKTYQPTVPTVTSASKDAKWTSYDDEVYCASRIFPGSSFVSDFDMQQHTRDNLKVTCPGTPDATVFEGGTTLEGDVWNVKCLQVCRGYSRKHVNAMIAEKVYKSAIWLSTLSSIKPSLSCSTFTIALLVRPTLHLAALRIASYANVLLNDTVFDIRIIEAPLRAVMAMTDSNVRKGSLLAKRKYISASLVLKALEDGRSSAKEGGLNFDDDDQCSYELLFVIFEL</sequence>
<proteinExistence type="predicted"/>
<comment type="caution">
    <text evidence="1">The sequence shown here is derived from an EMBL/GenBank/DDBJ whole genome shotgun (WGS) entry which is preliminary data.</text>
</comment>